<proteinExistence type="predicted"/>
<sequence length="94" mass="10712">MSGCDLMKSLGTINVVNEFHNMICNHKRVLETWPLILGLNLPQIIMLIVPFPLSPVHVYTIIISAIIVICRVFRTVKIDEFLSWMMNLECGAIE</sequence>
<feature type="transmembrane region" description="Helical" evidence="1">
    <location>
        <begin position="32"/>
        <end position="51"/>
    </location>
</feature>
<keyword evidence="1" id="KW-1133">Transmembrane helix</keyword>
<name>A0AAN9FNN6_CROPI</name>
<keyword evidence="3" id="KW-1185">Reference proteome</keyword>
<gene>
    <name evidence="2" type="ORF">RIF29_16394</name>
</gene>
<dbReference type="EMBL" id="JAYWIO010000003">
    <property type="protein sequence ID" value="KAK7275283.1"/>
    <property type="molecule type" value="Genomic_DNA"/>
</dbReference>
<dbReference type="AlphaFoldDB" id="A0AAN9FNN6"/>
<evidence type="ECO:0000313" key="3">
    <source>
        <dbReference type="Proteomes" id="UP001372338"/>
    </source>
</evidence>
<comment type="caution">
    <text evidence="2">The sequence shown here is derived from an EMBL/GenBank/DDBJ whole genome shotgun (WGS) entry which is preliminary data.</text>
</comment>
<feature type="transmembrane region" description="Helical" evidence="1">
    <location>
        <begin position="57"/>
        <end position="76"/>
    </location>
</feature>
<organism evidence="2 3">
    <name type="scientific">Crotalaria pallida</name>
    <name type="common">Smooth rattlebox</name>
    <name type="synonym">Crotalaria striata</name>
    <dbReference type="NCBI Taxonomy" id="3830"/>
    <lineage>
        <taxon>Eukaryota</taxon>
        <taxon>Viridiplantae</taxon>
        <taxon>Streptophyta</taxon>
        <taxon>Embryophyta</taxon>
        <taxon>Tracheophyta</taxon>
        <taxon>Spermatophyta</taxon>
        <taxon>Magnoliopsida</taxon>
        <taxon>eudicotyledons</taxon>
        <taxon>Gunneridae</taxon>
        <taxon>Pentapetalae</taxon>
        <taxon>rosids</taxon>
        <taxon>fabids</taxon>
        <taxon>Fabales</taxon>
        <taxon>Fabaceae</taxon>
        <taxon>Papilionoideae</taxon>
        <taxon>50 kb inversion clade</taxon>
        <taxon>genistoids sensu lato</taxon>
        <taxon>core genistoids</taxon>
        <taxon>Crotalarieae</taxon>
        <taxon>Crotalaria</taxon>
    </lineage>
</organism>
<keyword evidence="1" id="KW-0812">Transmembrane</keyword>
<accession>A0AAN9FNN6</accession>
<reference evidence="2 3" key="1">
    <citation type="submission" date="2024-01" db="EMBL/GenBank/DDBJ databases">
        <title>The genomes of 5 underutilized Papilionoideae crops provide insights into root nodulation and disease resistanc.</title>
        <authorList>
            <person name="Yuan L."/>
        </authorList>
    </citation>
    <scope>NUCLEOTIDE SEQUENCE [LARGE SCALE GENOMIC DNA]</scope>
    <source>
        <strain evidence="2">ZHUSHIDOU_FW_LH</strain>
        <tissue evidence="2">Leaf</tissue>
    </source>
</reference>
<evidence type="ECO:0000256" key="1">
    <source>
        <dbReference type="SAM" id="Phobius"/>
    </source>
</evidence>
<keyword evidence="1" id="KW-0472">Membrane</keyword>
<protein>
    <submittedName>
        <fullName evidence="2">Uncharacterized protein</fullName>
    </submittedName>
</protein>
<evidence type="ECO:0000313" key="2">
    <source>
        <dbReference type="EMBL" id="KAK7275283.1"/>
    </source>
</evidence>
<dbReference type="Proteomes" id="UP001372338">
    <property type="component" value="Unassembled WGS sequence"/>
</dbReference>